<protein>
    <recommendedName>
        <fullName evidence="7">Disease resistance N-terminal domain-containing protein</fullName>
    </recommendedName>
</protein>
<evidence type="ECO:0000256" key="4">
    <source>
        <dbReference type="ARBA" id="ARBA00022741"/>
    </source>
</evidence>
<dbReference type="Proteomes" id="UP000324705">
    <property type="component" value="Chromosome 7A"/>
</dbReference>
<comment type="similarity">
    <text evidence="1">Belongs to the disease resistance NB-LRR family.</text>
</comment>
<evidence type="ECO:0000313" key="9">
    <source>
        <dbReference type="Proteomes" id="UP000324705"/>
    </source>
</evidence>
<evidence type="ECO:0000256" key="3">
    <source>
        <dbReference type="ARBA" id="ARBA00022737"/>
    </source>
</evidence>
<dbReference type="AlphaFoldDB" id="A0A9R0ZLB9"/>
<dbReference type="GO" id="GO:0000166">
    <property type="term" value="F:nucleotide binding"/>
    <property type="evidence" value="ECO:0007669"/>
    <property type="project" value="UniProtKB-KW"/>
</dbReference>
<evidence type="ECO:0000313" key="8">
    <source>
        <dbReference type="EMBL" id="VAI80013.1"/>
    </source>
</evidence>
<evidence type="ECO:0000256" key="2">
    <source>
        <dbReference type="ARBA" id="ARBA00022614"/>
    </source>
</evidence>
<gene>
    <name evidence="8" type="ORF">TRITD_7Av1G247290</name>
</gene>
<dbReference type="EMBL" id="LT934123">
    <property type="protein sequence ID" value="VAI80013.1"/>
    <property type="molecule type" value="Genomic_DNA"/>
</dbReference>
<evidence type="ECO:0000256" key="6">
    <source>
        <dbReference type="SAM" id="MobiDB-lite"/>
    </source>
</evidence>
<feature type="compositionally biased region" description="Low complexity" evidence="6">
    <location>
        <begin position="142"/>
        <end position="156"/>
    </location>
</feature>
<dbReference type="Gene3D" id="1.20.5.4130">
    <property type="match status" value="1"/>
</dbReference>
<keyword evidence="3" id="KW-0677">Repeat</keyword>
<dbReference type="PANTHER" id="PTHR19338">
    <property type="entry name" value="TRANSLOCASE OF INNER MITOCHONDRIAL MEMBRANE 13 HOMOLOG"/>
    <property type="match status" value="1"/>
</dbReference>
<evidence type="ECO:0000259" key="7">
    <source>
        <dbReference type="Pfam" id="PF18052"/>
    </source>
</evidence>
<dbReference type="InterPro" id="IPR038005">
    <property type="entry name" value="RX-like_CC"/>
</dbReference>
<sequence>MEAAVASALTKEVVLKLVALLSEKHKLSRGLKDDIRFIRTELDMISSARDSHMAAGRDPASSSSRISMEEMRDLAHDIEDCIDRFLPCPCVACQGQGEAASVLRRVKKAATSARSRFAAEIHKLRSRLKDAHDRRVNYQAVNGSSAGASPAAADTGAETDPVGIDEPKQELVDILLQQTGPGKPGVISIVVRRFPCRAWAVASEHRDAEGLLTTILRQLRTTDAPLPQISMDGFLRTTE</sequence>
<organism evidence="8 9">
    <name type="scientific">Triticum turgidum subsp. durum</name>
    <name type="common">Durum wheat</name>
    <name type="synonym">Triticum durum</name>
    <dbReference type="NCBI Taxonomy" id="4567"/>
    <lineage>
        <taxon>Eukaryota</taxon>
        <taxon>Viridiplantae</taxon>
        <taxon>Streptophyta</taxon>
        <taxon>Embryophyta</taxon>
        <taxon>Tracheophyta</taxon>
        <taxon>Spermatophyta</taxon>
        <taxon>Magnoliopsida</taxon>
        <taxon>Liliopsida</taxon>
        <taxon>Poales</taxon>
        <taxon>Poaceae</taxon>
        <taxon>BOP clade</taxon>
        <taxon>Pooideae</taxon>
        <taxon>Triticodae</taxon>
        <taxon>Triticeae</taxon>
        <taxon>Triticinae</taxon>
        <taxon>Triticum</taxon>
    </lineage>
</organism>
<dbReference type="CDD" id="cd14798">
    <property type="entry name" value="RX-CC_like"/>
    <property type="match status" value="1"/>
</dbReference>
<feature type="region of interest" description="Disordered" evidence="6">
    <location>
        <begin position="142"/>
        <end position="163"/>
    </location>
</feature>
<evidence type="ECO:0000256" key="5">
    <source>
        <dbReference type="ARBA" id="ARBA00022821"/>
    </source>
</evidence>
<feature type="domain" description="Disease resistance N-terminal" evidence="7">
    <location>
        <begin position="12"/>
        <end position="86"/>
    </location>
</feature>
<dbReference type="InterPro" id="IPR041118">
    <property type="entry name" value="Rx_N"/>
</dbReference>
<keyword evidence="4" id="KW-0547">Nucleotide-binding</keyword>
<evidence type="ECO:0000256" key="1">
    <source>
        <dbReference type="ARBA" id="ARBA00008894"/>
    </source>
</evidence>
<dbReference type="Pfam" id="PF18052">
    <property type="entry name" value="Rx_N"/>
    <property type="match status" value="1"/>
</dbReference>
<dbReference type="GO" id="GO:0006952">
    <property type="term" value="P:defense response"/>
    <property type="evidence" value="ECO:0007669"/>
    <property type="project" value="UniProtKB-KW"/>
</dbReference>
<keyword evidence="2" id="KW-0433">Leucine-rich repeat</keyword>
<keyword evidence="5" id="KW-0611">Plant defense</keyword>
<keyword evidence="9" id="KW-1185">Reference proteome</keyword>
<dbReference type="PANTHER" id="PTHR19338:SF46">
    <property type="entry name" value="NB-ARC DOMAIN-CONTAINING PROTEIN"/>
    <property type="match status" value="1"/>
</dbReference>
<dbReference type="Gramene" id="TRITD7Av1G247290.1">
    <property type="protein sequence ID" value="TRITD7Av1G247290.1"/>
    <property type="gene ID" value="TRITD7Av1G247290"/>
</dbReference>
<reference evidence="8 9" key="1">
    <citation type="submission" date="2017-09" db="EMBL/GenBank/DDBJ databases">
        <authorList>
            <consortium name="International Durum Wheat Genome Sequencing Consortium (IDWGSC)"/>
            <person name="Milanesi L."/>
        </authorList>
    </citation>
    <scope>NUCLEOTIDE SEQUENCE [LARGE SCALE GENOMIC DNA]</scope>
    <source>
        <strain evidence="9">cv. Svevo</strain>
    </source>
</reference>
<name>A0A9R0ZLB9_TRITD</name>
<proteinExistence type="inferred from homology"/>
<accession>A0A9R0ZLB9</accession>